<keyword evidence="3 5" id="KW-0863">Zinc-finger</keyword>
<evidence type="ECO:0000259" key="8">
    <source>
        <dbReference type="PROSITE" id="PS50115"/>
    </source>
</evidence>
<keyword evidence="4" id="KW-0862">Zinc</keyword>
<gene>
    <name evidence="9" type="primary">GTS1</name>
    <name evidence="9" type="ORF">GGI25_004303</name>
</gene>
<dbReference type="Proteomes" id="UP001151518">
    <property type="component" value="Unassembled WGS sequence"/>
</dbReference>
<dbReference type="SMART" id="SM00105">
    <property type="entry name" value="ArfGap"/>
    <property type="match status" value="1"/>
</dbReference>
<dbReference type="PROSITE" id="PS50030">
    <property type="entry name" value="UBA"/>
    <property type="match status" value="2"/>
</dbReference>
<evidence type="ECO:0000313" key="9">
    <source>
        <dbReference type="EMBL" id="KAJ2674564.1"/>
    </source>
</evidence>
<feature type="compositionally biased region" description="Low complexity" evidence="6">
    <location>
        <begin position="424"/>
        <end position="449"/>
    </location>
</feature>
<evidence type="ECO:0000256" key="6">
    <source>
        <dbReference type="SAM" id="MobiDB-lite"/>
    </source>
</evidence>
<dbReference type="Pfam" id="PF00627">
    <property type="entry name" value="UBA"/>
    <property type="match status" value="1"/>
</dbReference>
<dbReference type="GO" id="GO:0005096">
    <property type="term" value="F:GTPase activator activity"/>
    <property type="evidence" value="ECO:0007669"/>
    <property type="project" value="UniProtKB-KW"/>
</dbReference>
<dbReference type="InterPro" id="IPR001164">
    <property type="entry name" value="ArfGAP_dom"/>
</dbReference>
<evidence type="ECO:0000256" key="4">
    <source>
        <dbReference type="ARBA" id="ARBA00022833"/>
    </source>
</evidence>
<evidence type="ECO:0000313" key="10">
    <source>
        <dbReference type="Proteomes" id="UP001151518"/>
    </source>
</evidence>
<dbReference type="SMART" id="SM00165">
    <property type="entry name" value="UBA"/>
    <property type="match status" value="2"/>
</dbReference>
<evidence type="ECO:0000256" key="5">
    <source>
        <dbReference type="PROSITE-ProRule" id="PRU00288"/>
    </source>
</evidence>
<dbReference type="InterPro" id="IPR038508">
    <property type="entry name" value="ArfGAP_dom_sf"/>
</dbReference>
<dbReference type="PANTHER" id="PTHR45705:SF1">
    <property type="entry name" value="FI20236P1"/>
    <property type="match status" value="1"/>
</dbReference>
<dbReference type="OrthoDB" id="10266696at2759"/>
<name>A0A9W8G5R6_9FUNG</name>
<organism evidence="9 10">
    <name type="scientific">Coemansia spiralis</name>
    <dbReference type="NCBI Taxonomy" id="417178"/>
    <lineage>
        <taxon>Eukaryota</taxon>
        <taxon>Fungi</taxon>
        <taxon>Fungi incertae sedis</taxon>
        <taxon>Zoopagomycota</taxon>
        <taxon>Kickxellomycotina</taxon>
        <taxon>Kickxellomycetes</taxon>
        <taxon>Kickxellales</taxon>
        <taxon>Kickxellaceae</taxon>
        <taxon>Coemansia</taxon>
    </lineage>
</organism>
<feature type="compositionally biased region" description="Low complexity" evidence="6">
    <location>
        <begin position="264"/>
        <end position="288"/>
    </location>
</feature>
<feature type="domain" description="UBA" evidence="7">
    <location>
        <begin position="158"/>
        <end position="200"/>
    </location>
</feature>
<dbReference type="InterPro" id="IPR015940">
    <property type="entry name" value="UBA"/>
</dbReference>
<comment type="caution">
    <text evidence="9">The sequence shown here is derived from an EMBL/GenBank/DDBJ whole genome shotgun (WGS) entry which is preliminary data.</text>
</comment>
<protein>
    <submittedName>
        <fullName evidence="9">Gtpase activating protein</fullName>
    </submittedName>
</protein>
<dbReference type="EMBL" id="JANBTW010000056">
    <property type="protein sequence ID" value="KAJ2674564.1"/>
    <property type="molecule type" value="Genomic_DNA"/>
</dbReference>
<evidence type="ECO:0000256" key="2">
    <source>
        <dbReference type="ARBA" id="ARBA00022723"/>
    </source>
</evidence>
<feature type="domain" description="UBA" evidence="7">
    <location>
        <begin position="210"/>
        <end position="250"/>
    </location>
</feature>
<dbReference type="PROSITE" id="PS50115">
    <property type="entry name" value="ARFGAP"/>
    <property type="match status" value="1"/>
</dbReference>
<dbReference type="Pfam" id="PF01412">
    <property type="entry name" value="ArfGap"/>
    <property type="match status" value="1"/>
</dbReference>
<evidence type="ECO:0000256" key="3">
    <source>
        <dbReference type="ARBA" id="ARBA00022771"/>
    </source>
</evidence>
<dbReference type="InterPro" id="IPR051718">
    <property type="entry name" value="ARF_GTPase-activating"/>
</dbReference>
<feature type="region of interest" description="Disordered" evidence="6">
    <location>
        <begin position="248"/>
        <end position="290"/>
    </location>
</feature>
<keyword evidence="2" id="KW-0479">Metal-binding</keyword>
<dbReference type="PRINTS" id="PR00405">
    <property type="entry name" value="REVINTRACTNG"/>
</dbReference>
<accession>A0A9W8G5R6</accession>
<dbReference type="InterPro" id="IPR037278">
    <property type="entry name" value="ARFGAP/RecO"/>
</dbReference>
<evidence type="ECO:0000256" key="1">
    <source>
        <dbReference type="ARBA" id="ARBA00022468"/>
    </source>
</evidence>
<reference evidence="9" key="1">
    <citation type="submission" date="2022-07" db="EMBL/GenBank/DDBJ databases">
        <title>Phylogenomic reconstructions and comparative analyses of Kickxellomycotina fungi.</title>
        <authorList>
            <person name="Reynolds N.K."/>
            <person name="Stajich J.E."/>
            <person name="Barry K."/>
            <person name="Grigoriev I.V."/>
            <person name="Crous P."/>
            <person name="Smith M.E."/>
        </authorList>
    </citation>
    <scope>NUCLEOTIDE SEQUENCE</scope>
    <source>
        <strain evidence="9">NRRL 3115</strain>
    </source>
</reference>
<dbReference type="PANTHER" id="PTHR45705">
    <property type="entry name" value="FI20236P1"/>
    <property type="match status" value="1"/>
</dbReference>
<dbReference type="Gene3D" id="1.10.8.10">
    <property type="entry name" value="DNA helicase RuvA subunit, C-terminal domain"/>
    <property type="match status" value="2"/>
</dbReference>
<sequence>MVAITDKDQKKLAEKHNKLLAELVKQPDNSTCADCGANGPRWASWNLGVFLCIRCGGAHRRIGTHISKVKSINLDNWTTEQIEHFRRIGNKRANAFFIPHPDRHPPPRTDREIERYVRDKYERRLFVDHRSNIPDPTTEDLYADSSAQPLSPSSTLGAPDEATALTRLREMGFVNVRDNHSALKRFSFNIEAAAAYLRGEPAPAKPKISPSDPRVKQLLNMGFEHVGQNVQALVQCDGDLNQAIELLLSDNPPPRTSATPQPVSKTASIAASKASTTASTNNGNSSSALAPATDLLSDDLFGAGPSKEQQPVSAGATAQNTSANLNDLFGGLSLSSASIAAAPIAASAPSSNTRPSQDLFGDFGDFLSAAPKPSTVSKQQVKPATEFAAAAPSTALPRPTSPPSQGPSKSTFDSDFIMSLYSKPSPQQTTPTSGATAAATATQHAQSPQGSGGAFADLDLLF</sequence>
<dbReference type="SUPFAM" id="SSF57863">
    <property type="entry name" value="ArfGap/RecO-like zinc finger"/>
    <property type="match status" value="1"/>
</dbReference>
<dbReference type="CDD" id="cd08204">
    <property type="entry name" value="ArfGap"/>
    <property type="match status" value="1"/>
</dbReference>
<dbReference type="Gene3D" id="1.10.220.150">
    <property type="entry name" value="Arf GTPase activating protein"/>
    <property type="match status" value="1"/>
</dbReference>
<proteinExistence type="predicted"/>
<feature type="region of interest" description="Disordered" evidence="6">
    <location>
        <begin position="374"/>
        <end position="458"/>
    </location>
</feature>
<evidence type="ECO:0000259" key="7">
    <source>
        <dbReference type="PROSITE" id="PS50030"/>
    </source>
</evidence>
<dbReference type="SUPFAM" id="SSF46934">
    <property type="entry name" value="UBA-like"/>
    <property type="match status" value="2"/>
</dbReference>
<dbReference type="AlphaFoldDB" id="A0A9W8G5R6"/>
<feature type="domain" description="Arf-GAP" evidence="8">
    <location>
        <begin position="17"/>
        <end position="134"/>
    </location>
</feature>
<dbReference type="GO" id="GO:0005737">
    <property type="term" value="C:cytoplasm"/>
    <property type="evidence" value="ECO:0007669"/>
    <property type="project" value="TreeGrafter"/>
</dbReference>
<dbReference type="InterPro" id="IPR009060">
    <property type="entry name" value="UBA-like_sf"/>
</dbReference>
<dbReference type="FunFam" id="1.10.220.150:FF:000009">
    <property type="entry name" value="stromal membrane-associated protein 1 isoform X1"/>
    <property type="match status" value="1"/>
</dbReference>
<feature type="compositionally biased region" description="Polar residues" evidence="6">
    <location>
        <begin position="145"/>
        <end position="156"/>
    </location>
</feature>
<feature type="compositionally biased region" description="Low complexity" evidence="6">
    <location>
        <begin position="383"/>
        <end position="398"/>
    </location>
</feature>
<dbReference type="CDD" id="cd14270">
    <property type="entry name" value="UBA"/>
    <property type="match status" value="1"/>
</dbReference>
<keyword evidence="1" id="KW-0343">GTPase activation</keyword>
<feature type="region of interest" description="Disordered" evidence="6">
    <location>
        <begin position="131"/>
        <end position="158"/>
    </location>
</feature>
<dbReference type="GO" id="GO:0008270">
    <property type="term" value="F:zinc ion binding"/>
    <property type="evidence" value="ECO:0007669"/>
    <property type="project" value="UniProtKB-KW"/>
</dbReference>